<dbReference type="InterPro" id="IPR038461">
    <property type="entry name" value="Schlafen_AlbA_2_dom_sf"/>
</dbReference>
<feature type="transmembrane region" description="Helical" evidence="1">
    <location>
        <begin position="6"/>
        <end position="32"/>
    </location>
</feature>
<feature type="domain" description="Schlafen AlbA-2" evidence="2">
    <location>
        <begin position="111"/>
        <end position="252"/>
    </location>
</feature>
<dbReference type="Proteomes" id="UP001418444">
    <property type="component" value="Unassembled WGS sequence"/>
</dbReference>
<dbReference type="Gene3D" id="3.30.950.30">
    <property type="entry name" value="Schlafen, AAA domain"/>
    <property type="match status" value="1"/>
</dbReference>
<keyword evidence="1" id="KW-0472">Membrane</keyword>
<evidence type="ECO:0000313" key="3">
    <source>
        <dbReference type="EMBL" id="GAA3956434.1"/>
    </source>
</evidence>
<protein>
    <recommendedName>
        <fullName evidence="2">Schlafen AlbA-2 domain-containing protein</fullName>
    </recommendedName>
</protein>
<sequence length="287" mass="30528">MTKINEPLWIIGVALLTVLVAALVLSSVARFLLGRRAQLRTSSAIVVSIFGSAIGLLVAGAVTDQTRLIAPLPIIACLIGSVAAIAAYSALAARLQRPPPTSIPDLLAGGETDHVEFKSTARVNVRTGEKDPRMESVIAKTLAAFLNGDGGTLLIGVDDDGVPLGLDLDYSTLRTADADRYELWLRDLMSTALGQIAAAGADVAVEAVPTDDGAREVCRISVSASPRPVYLVPSKNAPREFWVRIGNSTRQLAVDQAAEYIMHRWPLNLGPNLAAQLRATVRFTAER</sequence>
<organism evidence="3 4">
    <name type="scientific">Gordonia caeni</name>
    <dbReference type="NCBI Taxonomy" id="1007097"/>
    <lineage>
        <taxon>Bacteria</taxon>
        <taxon>Bacillati</taxon>
        <taxon>Actinomycetota</taxon>
        <taxon>Actinomycetes</taxon>
        <taxon>Mycobacteriales</taxon>
        <taxon>Gordoniaceae</taxon>
        <taxon>Gordonia</taxon>
    </lineage>
</organism>
<dbReference type="EMBL" id="BAAAZW010000004">
    <property type="protein sequence ID" value="GAA3956434.1"/>
    <property type="molecule type" value="Genomic_DNA"/>
</dbReference>
<feature type="transmembrane region" description="Helical" evidence="1">
    <location>
        <begin position="44"/>
        <end position="62"/>
    </location>
</feature>
<proteinExistence type="predicted"/>
<keyword evidence="1" id="KW-1133">Transmembrane helix</keyword>
<evidence type="ECO:0000259" key="2">
    <source>
        <dbReference type="Pfam" id="PF04326"/>
    </source>
</evidence>
<dbReference type="RefSeq" id="WP_344782065.1">
    <property type="nucleotide sequence ID" value="NZ_BAAAZW010000004.1"/>
</dbReference>
<evidence type="ECO:0000256" key="1">
    <source>
        <dbReference type="SAM" id="Phobius"/>
    </source>
</evidence>
<evidence type="ECO:0000313" key="4">
    <source>
        <dbReference type="Proteomes" id="UP001418444"/>
    </source>
</evidence>
<gene>
    <name evidence="3" type="ORF">GCM10022231_14030</name>
</gene>
<dbReference type="InterPro" id="IPR007421">
    <property type="entry name" value="Schlafen_AlbA_2_dom"/>
</dbReference>
<keyword evidence="1" id="KW-0812">Transmembrane</keyword>
<dbReference type="Pfam" id="PF04326">
    <property type="entry name" value="SLFN_AlbA_2"/>
    <property type="match status" value="1"/>
</dbReference>
<accession>A0ABP7NXX9</accession>
<reference evidence="4" key="1">
    <citation type="journal article" date="2019" name="Int. J. Syst. Evol. Microbiol.">
        <title>The Global Catalogue of Microorganisms (GCM) 10K type strain sequencing project: providing services to taxonomists for standard genome sequencing and annotation.</title>
        <authorList>
            <consortium name="The Broad Institute Genomics Platform"/>
            <consortium name="The Broad Institute Genome Sequencing Center for Infectious Disease"/>
            <person name="Wu L."/>
            <person name="Ma J."/>
        </authorList>
    </citation>
    <scope>NUCLEOTIDE SEQUENCE [LARGE SCALE GENOMIC DNA]</scope>
    <source>
        <strain evidence="4">JCM 16923</strain>
    </source>
</reference>
<feature type="transmembrane region" description="Helical" evidence="1">
    <location>
        <begin position="68"/>
        <end position="91"/>
    </location>
</feature>
<keyword evidence="4" id="KW-1185">Reference proteome</keyword>
<name>A0ABP7NXX9_9ACTN</name>
<comment type="caution">
    <text evidence="3">The sequence shown here is derived from an EMBL/GenBank/DDBJ whole genome shotgun (WGS) entry which is preliminary data.</text>
</comment>